<protein>
    <submittedName>
        <fullName evidence="1">Uncharacterized protein</fullName>
    </submittedName>
</protein>
<evidence type="ECO:0000313" key="1">
    <source>
        <dbReference type="EMBL" id="MFC7615173.1"/>
    </source>
</evidence>
<dbReference type="EMBL" id="JBHTEY010000004">
    <property type="protein sequence ID" value="MFC7615173.1"/>
    <property type="molecule type" value="Genomic_DNA"/>
</dbReference>
<comment type="caution">
    <text evidence="1">The sequence shown here is derived from an EMBL/GenBank/DDBJ whole genome shotgun (WGS) entry which is preliminary data.</text>
</comment>
<dbReference type="Proteomes" id="UP001596512">
    <property type="component" value="Unassembled WGS sequence"/>
</dbReference>
<organism evidence="1 2">
    <name type="scientific">Actinokineospora soli</name>
    <dbReference type="NCBI Taxonomy" id="1048753"/>
    <lineage>
        <taxon>Bacteria</taxon>
        <taxon>Bacillati</taxon>
        <taxon>Actinomycetota</taxon>
        <taxon>Actinomycetes</taxon>
        <taxon>Pseudonocardiales</taxon>
        <taxon>Pseudonocardiaceae</taxon>
        <taxon>Actinokineospora</taxon>
    </lineage>
</organism>
<evidence type="ECO:0000313" key="2">
    <source>
        <dbReference type="Proteomes" id="UP001596512"/>
    </source>
</evidence>
<sequence length="189" mass="20791">MGAEGVLGTASAALDVVNKGVETIRMVLRPRSELTVVEGGFAKCLPDGVNDSDLDAGTDAEIVGVTSTYAGETQKSYLGETLGGFLGAAWNWELVFTWKHSVRNNGTGAYILDASADVRTSLASDQIAWEWKITFPGKGRWHDRDDAIVELPFKVNVTCTHSMIYDKLWFKSMYRGWMRGNGEFFLQGQ</sequence>
<proteinExistence type="predicted"/>
<gene>
    <name evidence="1" type="ORF">ACFQV2_18310</name>
</gene>
<accession>A0ABW2TPK2</accession>
<name>A0ABW2TPK2_9PSEU</name>
<keyword evidence="2" id="KW-1185">Reference proteome</keyword>
<reference evidence="2" key="1">
    <citation type="journal article" date="2019" name="Int. J. Syst. Evol. Microbiol.">
        <title>The Global Catalogue of Microorganisms (GCM) 10K type strain sequencing project: providing services to taxonomists for standard genome sequencing and annotation.</title>
        <authorList>
            <consortium name="The Broad Institute Genomics Platform"/>
            <consortium name="The Broad Institute Genome Sequencing Center for Infectious Disease"/>
            <person name="Wu L."/>
            <person name="Ma J."/>
        </authorList>
    </citation>
    <scope>NUCLEOTIDE SEQUENCE [LARGE SCALE GENOMIC DNA]</scope>
    <source>
        <strain evidence="2">JCM 17695</strain>
    </source>
</reference>